<protein>
    <recommendedName>
        <fullName evidence="3">Methyltransferase domain-containing protein</fullName>
    </recommendedName>
</protein>
<evidence type="ECO:0000313" key="2">
    <source>
        <dbReference type="Proteomes" id="UP000019471"/>
    </source>
</evidence>
<dbReference type="Gene3D" id="3.40.50.150">
    <property type="entry name" value="Vaccinia Virus protein VP39"/>
    <property type="match status" value="1"/>
</dbReference>
<dbReference type="PANTHER" id="PTHR43591:SF110">
    <property type="entry name" value="RHODANESE DOMAIN-CONTAINING PROTEIN"/>
    <property type="match status" value="1"/>
</dbReference>
<dbReference type="EMBL" id="AMGX01000031">
    <property type="protein sequence ID" value="EXJ59433.1"/>
    <property type="molecule type" value="Genomic_DNA"/>
</dbReference>
<comment type="caution">
    <text evidence="1">The sequence shown here is derived from an EMBL/GenBank/DDBJ whole genome shotgun (WGS) entry which is preliminary data.</text>
</comment>
<keyword evidence="2" id="KW-1185">Reference proteome</keyword>
<accession>W9VV35</accession>
<proteinExistence type="predicted"/>
<dbReference type="AlphaFoldDB" id="W9VV35"/>
<organism evidence="1 2">
    <name type="scientific">Cladophialophora psammophila CBS 110553</name>
    <dbReference type="NCBI Taxonomy" id="1182543"/>
    <lineage>
        <taxon>Eukaryota</taxon>
        <taxon>Fungi</taxon>
        <taxon>Dikarya</taxon>
        <taxon>Ascomycota</taxon>
        <taxon>Pezizomycotina</taxon>
        <taxon>Eurotiomycetes</taxon>
        <taxon>Chaetothyriomycetidae</taxon>
        <taxon>Chaetothyriales</taxon>
        <taxon>Herpotrichiellaceae</taxon>
        <taxon>Cladophialophora</taxon>
    </lineage>
</organism>
<dbReference type="GeneID" id="19196744"/>
<evidence type="ECO:0000313" key="1">
    <source>
        <dbReference type="EMBL" id="EXJ59433.1"/>
    </source>
</evidence>
<evidence type="ECO:0008006" key="3">
    <source>
        <dbReference type="Google" id="ProtNLM"/>
    </source>
</evidence>
<dbReference type="STRING" id="1182543.W9VV35"/>
<gene>
    <name evidence="1" type="ORF">A1O5_12058</name>
</gene>
<dbReference type="OrthoDB" id="417697at2759"/>
<dbReference type="CDD" id="cd02440">
    <property type="entry name" value="AdoMet_MTases"/>
    <property type="match status" value="1"/>
</dbReference>
<sequence length="299" mass="33397">MTATIFLGPSCLPHGTWRAHKGPPGDNRFFNGGERLTAQHFIWVLKNGFLLHPAVERRLSQVAAPEVVDIATGNAIAALTLAHDHPNSKVVALDISADQYPPVWTPPANIEFGSWNFFDPVPEQFWERFDVVHVRAIYSTFQGRDKAEVLEKLIKLMKPGGCLQWHECCSSLIGVLDEHSSLIDSPDLPDYFEVIDRYTGGFSSARQFDDLAQVFEAKGLVDVEKTVSKVVPHLLKHETDLVLMSMQEVMGTLRHRKEHPAEVMQKLDEAQAKMTAEAARGKCFVYLMAVFVGRKPGGH</sequence>
<dbReference type="RefSeq" id="XP_007750817.1">
    <property type="nucleotide sequence ID" value="XM_007752627.1"/>
</dbReference>
<dbReference type="PANTHER" id="PTHR43591">
    <property type="entry name" value="METHYLTRANSFERASE"/>
    <property type="match status" value="1"/>
</dbReference>
<reference evidence="1 2" key="1">
    <citation type="submission" date="2013-03" db="EMBL/GenBank/DDBJ databases">
        <title>The Genome Sequence of Cladophialophora psammophila CBS 110553.</title>
        <authorList>
            <consortium name="The Broad Institute Genomics Platform"/>
            <person name="Cuomo C."/>
            <person name="de Hoog S."/>
            <person name="Gorbushina A."/>
            <person name="Walker B."/>
            <person name="Young S.K."/>
            <person name="Zeng Q."/>
            <person name="Gargeya S."/>
            <person name="Fitzgerald M."/>
            <person name="Haas B."/>
            <person name="Abouelleil A."/>
            <person name="Allen A.W."/>
            <person name="Alvarado L."/>
            <person name="Arachchi H.M."/>
            <person name="Berlin A.M."/>
            <person name="Chapman S.B."/>
            <person name="Gainer-Dewar J."/>
            <person name="Goldberg J."/>
            <person name="Griggs A."/>
            <person name="Gujja S."/>
            <person name="Hansen M."/>
            <person name="Howarth C."/>
            <person name="Imamovic A."/>
            <person name="Ireland A."/>
            <person name="Larimer J."/>
            <person name="McCowan C."/>
            <person name="Murphy C."/>
            <person name="Pearson M."/>
            <person name="Poon T.W."/>
            <person name="Priest M."/>
            <person name="Roberts A."/>
            <person name="Saif S."/>
            <person name="Shea T."/>
            <person name="Sisk P."/>
            <person name="Sykes S."/>
            <person name="Wortman J."/>
            <person name="Nusbaum C."/>
            <person name="Birren B."/>
        </authorList>
    </citation>
    <scope>NUCLEOTIDE SEQUENCE [LARGE SCALE GENOMIC DNA]</scope>
    <source>
        <strain evidence="1 2">CBS 110553</strain>
    </source>
</reference>
<dbReference type="InterPro" id="IPR029063">
    <property type="entry name" value="SAM-dependent_MTases_sf"/>
</dbReference>
<name>W9VV35_9EURO</name>
<dbReference type="HOGENOM" id="CLU_010595_9_1_1"/>
<dbReference type="Proteomes" id="UP000019471">
    <property type="component" value="Unassembled WGS sequence"/>
</dbReference>
<dbReference type="eggNOG" id="ENOG502SNAB">
    <property type="taxonomic scope" value="Eukaryota"/>
</dbReference>
<dbReference type="SUPFAM" id="SSF53335">
    <property type="entry name" value="S-adenosyl-L-methionine-dependent methyltransferases"/>
    <property type="match status" value="1"/>
</dbReference>